<gene>
    <name evidence="7" type="ORF">SAMN05216193_103140</name>
</gene>
<evidence type="ECO:0000313" key="7">
    <source>
        <dbReference type="EMBL" id="SDN47356.1"/>
    </source>
</evidence>
<dbReference type="Pfam" id="PF02776">
    <property type="entry name" value="TPP_enzyme_N"/>
    <property type="match status" value="1"/>
</dbReference>
<dbReference type="AlphaFoldDB" id="A0A1H0BNZ1"/>
<evidence type="ECO:0000259" key="5">
    <source>
        <dbReference type="Pfam" id="PF02775"/>
    </source>
</evidence>
<evidence type="ECO:0000259" key="6">
    <source>
        <dbReference type="Pfam" id="PF02776"/>
    </source>
</evidence>
<dbReference type="GO" id="GO:0000287">
    <property type="term" value="F:magnesium ion binding"/>
    <property type="evidence" value="ECO:0007669"/>
    <property type="project" value="InterPro"/>
</dbReference>
<dbReference type="STRING" id="198616.SAMN05216193_103140"/>
<evidence type="ECO:0000256" key="3">
    <source>
        <dbReference type="RuleBase" id="RU362132"/>
    </source>
</evidence>
<dbReference type="Gene3D" id="3.40.50.1220">
    <property type="entry name" value="TPP-binding domain"/>
    <property type="match status" value="1"/>
</dbReference>
<dbReference type="InterPro" id="IPR011766">
    <property type="entry name" value="TPP_enzyme_TPP-bd"/>
</dbReference>
<dbReference type="InterPro" id="IPR012000">
    <property type="entry name" value="Thiamin_PyroP_enz_cen_dom"/>
</dbReference>
<dbReference type="CDD" id="cd07035">
    <property type="entry name" value="TPP_PYR_POX_like"/>
    <property type="match status" value="1"/>
</dbReference>
<dbReference type="SUPFAM" id="SSF52467">
    <property type="entry name" value="DHS-like NAD/FAD-binding domain"/>
    <property type="match status" value="1"/>
</dbReference>
<comment type="similarity">
    <text evidence="1 3">Belongs to the TPP enzyme family.</text>
</comment>
<dbReference type="RefSeq" id="WP_084311596.1">
    <property type="nucleotide sequence ID" value="NZ_FNIJ01000003.1"/>
</dbReference>
<keyword evidence="8" id="KW-1185">Reference proteome</keyword>
<dbReference type="GO" id="GO:0050660">
    <property type="term" value="F:flavin adenine dinucleotide binding"/>
    <property type="evidence" value="ECO:0007669"/>
    <property type="project" value="TreeGrafter"/>
</dbReference>
<dbReference type="InterPro" id="IPR029061">
    <property type="entry name" value="THDP-binding"/>
</dbReference>
<evidence type="ECO:0000313" key="8">
    <source>
        <dbReference type="Proteomes" id="UP000242957"/>
    </source>
</evidence>
<dbReference type="EMBL" id="FNIJ01000003">
    <property type="protein sequence ID" value="SDN47356.1"/>
    <property type="molecule type" value="Genomic_DNA"/>
</dbReference>
<feature type="domain" description="Thiamine pyrophosphate enzyme TPP-binding" evidence="5">
    <location>
        <begin position="387"/>
        <end position="533"/>
    </location>
</feature>
<proteinExistence type="inferred from homology"/>
<evidence type="ECO:0000256" key="2">
    <source>
        <dbReference type="ARBA" id="ARBA00023052"/>
    </source>
</evidence>
<feature type="domain" description="Thiamine pyrophosphate enzyme central" evidence="4">
    <location>
        <begin position="198"/>
        <end position="326"/>
    </location>
</feature>
<dbReference type="Proteomes" id="UP000242957">
    <property type="component" value="Unassembled WGS sequence"/>
</dbReference>
<protein>
    <submittedName>
        <fullName evidence="7">Acetolactate synthase-1/2/3 large subunit</fullName>
    </submittedName>
</protein>
<dbReference type="PANTHER" id="PTHR18968:SF13">
    <property type="entry name" value="ACETOLACTATE SYNTHASE CATALYTIC SUBUNIT, MITOCHONDRIAL"/>
    <property type="match status" value="1"/>
</dbReference>
<dbReference type="GO" id="GO:0009099">
    <property type="term" value="P:L-valine biosynthetic process"/>
    <property type="evidence" value="ECO:0007669"/>
    <property type="project" value="TreeGrafter"/>
</dbReference>
<dbReference type="Gene3D" id="3.40.50.970">
    <property type="match status" value="2"/>
</dbReference>
<dbReference type="GO" id="GO:0005948">
    <property type="term" value="C:acetolactate synthase complex"/>
    <property type="evidence" value="ECO:0007669"/>
    <property type="project" value="TreeGrafter"/>
</dbReference>
<dbReference type="InterPro" id="IPR045229">
    <property type="entry name" value="TPP_enz"/>
</dbReference>
<feature type="domain" description="Thiamine pyrophosphate enzyme N-terminal TPP-binding" evidence="6">
    <location>
        <begin position="8"/>
        <end position="124"/>
    </location>
</feature>
<evidence type="ECO:0000259" key="4">
    <source>
        <dbReference type="Pfam" id="PF00205"/>
    </source>
</evidence>
<dbReference type="GO" id="GO:0030976">
    <property type="term" value="F:thiamine pyrophosphate binding"/>
    <property type="evidence" value="ECO:0007669"/>
    <property type="project" value="InterPro"/>
</dbReference>
<dbReference type="GO" id="GO:0009097">
    <property type="term" value="P:isoleucine biosynthetic process"/>
    <property type="evidence" value="ECO:0007669"/>
    <property type="project" value="TreeGrafter"/>
</dbReference>
<organism evidence="7 8">
    <name type="scientific">Pseudomonas jinjuensis</name>
    <dbReference type="NCBI Taxonomy" id="198616"/>
    <lineage>
        <taxon>Bacteria</taxon>
        <taxon>Pseudomonadati</taxon>
        <taxon>Pseudomonadota</taxon>
        <taxon>Gammaproteobacteria</taxon>
        <taxon>Pseudomonadales</taxon>
        <taxon>Pseudomonadaceae</taxon>
        <taxon>Pseudomonas</taxon>
    </lineage>
</organism>
<dbReference type="PANTHER" id="PTHR18968">
    <property type="entry name" value="THIAMINE PYROPHOSPHATE ENZYMES"/>
    <property type="match status" value="1"/>
</dbReference>
<dbReference type="SUPFAM" id="SSF52518">
    <property type="entry name" value="Thiamin diphosphate-binding fold (THDP-binding)"/>
    <property type="match status" value="2"/>
</dbReference>
<dbReference type="GO" id="GO:0003984">
    <property type="term" value="F:acetolactate synthase activity"/>
    <property type="evidence" value="ECO:0007669"/>
    <property type="project" value="TreeGrafter"/>
</dbReference>
<evidence type="ECO:0000256" key="1">
    <source>
        <dbReference type="ARBA" id="ARBA00007812"/>
    </source>
</evidence>
<dbReference type="CDD" id="cd00568">
    <property type="entry name" value="TPP_enzymes"/>
    <property type="match status" value="1"/>
</dbReference>
<dbReference type="Pfam" id="PF02775">
    <property type="entry name" value="TPP_enzyme_C"/>
    <property type="match status" value="1"/>
</dbReference>
<keyword evidence="2 3" id="KW-0786">Thiamine pyrophosphate</keyword>
<sequence>MRNESKVTVGAAIAAFLEQCDVKAAFGVISIHNMPILDAFAIRGNIRFVMARGEAGAANMADSYARTTGGLGVCLTSTGTAAGNAAGAMVEALTAGTPLLHLTGQIETPYLDQSLAYIHEAPDQLTMLKAISKAAFRVRSVDTAISTIKLAVQTALTAPSGPVSVEIPIDIQSALINMPADLSPLPVPVAKPSEQALDDLAERFAKARRPMLWLGGGARHAGEQVQRLLAMGVGVVTSTQGRGIVPEDDERSLGAFNLNKPVEQFYQSCDAMLVVGSRLRGNETLKYELKLPRPLYRADADATAEGRCYPSDFFVCGDSELVLKGLADRLEGRLSVDPAFAADLAAARNQARAQLVDGLGPYASLVEQLQALAGKDFNWVRDVTVSNSTWGNRHLKIFSPRAGVHALGGGIGQGLAMGIGAAIGAAETARGRKTFVLAGDGGFILNLGELATAVQEQADMVIVLMNDQGYGVIKNIQDAAYGGRRCYVDLHTPDYAQLSASLGLRHARVSDLKDFSGVLDGALAEPGPFLLEVDMLSVGSFKTIFAGPPTNEAKAAKATV</sequence>
<dbReference type="Pfam" id="PF00205">
    <property type="entry name" value="TPP_enzyme_M"/>
    <property type="match status" value="1"/>
</dbReference>
<dbReference type="InterPro" id="IPR012001">
    <property type="entry name" value="Thiamin_PyroP_enz_TPP-bd_dom"/>
</dbReference>
<reference evidence="8" key="1">
    <citation type="submission" date="2016-10" db="EMBL/GenBank/DDBJ databases">
        <authorList>
            <person name="Varghese N."/>
            <person name="Submissions S."/>
        </authorList>
    </citation>
    <scope>NUCLEOTIDE SEQUENCE [LARGE SCALE GENOMIC DNA]</scope>
    <source>
        <strain evidence="8">JCM 21621</strain>
    </source>
</reference>
<dbReference type="InterPro" id="IPR029035">
    <property type="entry name" value="DHS-like_NAD/FAD-binding_dom"/>
</dbReference>
<dbReference type="NCBIfam" id="NF005470">
    <property type="entry name" value="PRK07064.1"/>
    <property type="match status" value="1"/>
</dbReference>
<name>A0A1H0BNZ1_9PSED</name>
<accession>A0A1H0BNZ1</accession>
<dbReference type="OrthoDB" id="8664451at2"/>